<evidence type="ECO:0000256" key="6">
    <source>
        <dbReference type="ARBA" id="ARBA00022840"/>
    </source>
</evidence>
<keyword evidence="6" id="KW-0067">ATP-binding</keyword>
<feature type="region of interest" description="Disordered" evidence="9">
    <location>
        <begin position="207"/>
        <end position="236"/>
    </location>
</feature>
<name>A0ABQ9FGM8_TEGGR</name>
<evidence type="ECO:0000256" key="7">
    <source>
        <dbReference type="ARBA" id="ARBA00022989"/>
    </source>
</evidence>
<dbReference type="CDD" id="cd18595">
    <property type="entry name" value="ABC_6TM_MRP1_2_3_6_D1_like"/>
    <property type="match status" value="1"/>
</dbReference>
<dbReference type="InterPro" id="IPR003439">
    <property type="entry name" value="ABC_transporter-like_ATP-bd"/>
</dbReference>
<evidence type="ECO:0000256" key="10">
    <source>
        <dbReference type="SAM" id="Phobius"/>
    </source>
</evidence>
<dbReference type="Pfam" id="PF00664">
    <property type="entry name" value="ABC_membrane"/>
    <property type="match status" value="2"/>
</dbReference>
<evidence type="ECO:0000256" key="4">
    <source>
        <dbReference type="ARBA" id="ARBA00022737"/>
    </source>
</evidence>
<feature type="transmembrane region" description="Helical" evidence="10">
    <location>
        <begin position="849"/>
        <end position="869"/>
    </location>
</feature>
<keyword evidence="7 10" id="KW-1133">Transmembrane helix</keyword>
<dbReference type="PROSITE" id="PS00211">
    <property type="entry name" value="ABC_TRANSPORTER_1"/>
    <property type="match status" value="2"/>
</dbReference>
<evidence type="ECO:0000313" key="13">
    <source>
        <dbReference type="EMBL" id="KAJ8315796.1"/>
    </source>
</evidence>
<keyword evidence="5" id="KW-0547">Nucleotide-binding</keyword>
<feature type="transmembrane region" description="Helical" evidence="10">
    <location>
        <begin position="408"/>
        <end position="426"/>
    </location>
</feature>
<dbReference type="InterPro" id="IPR036640">
    <property type="entry name" value="ABC1_TM_sf"/>
</dbReference>
<dbReference type="PROSITE" id="PS50929">
    <property type="entry name" value="ABC_TM1F"/>
    <property type="match status" value="2"/>
</dbReference>
<feature type="domain" description="ABC transmembrane type-1" evidence="12">
    <location>
        <begin position="860"/>
        <end position="1095"/>
    </location>
</feature>
<dbReference type="CDD" id="cd03250">
    <property type="entry name" value="ABCC_MRP_domain1"/>
    <property type="match status" value="1"/>
</dbReference>
<dbReference type="InterPro" id="IPR017871">
    <property type="entry name" value="ABC_transporter-like_CS"/>
</dbReference>
<feature type="transmembrane region" description="Helical" evidence="10">
    <location>
        <begin position="446"/>
        <end position="479"/>
    </location>
</feature>
<dbReference type="PANTHER" id="PTHR24223:SF443">
    <property type="entry name" value="MULTIDRUG-RESISTANCE LIKE PROTEIN 1, ISOFORM I"/>
    <property type="match status" value="1"/>
</dbReference>
<proteinExistence type="predicted"/>
<feature type="domain" description="ABC transporter" evidence="11">
    <location>
        <begin position="543"/>
        <end position="754"/>
    </location>
</feature>
<evidence type="ECO:0000256" key="3">
    <source>
        <dbReference type="ARBA" id="ARBA00022692"/>
    </source>
</evidence>
<evidence type="ECO:0000313" key="14">
    <source>
        <dbReference type="Proteomes" id="UP001217089"/>
    </source>
</evidence>
<dbReference type="SUPFAM" id="SSF90123">
    <property type="entry name" value="ABC transporter transmembrane region"/>
    <property type="match status" value="2"/>
</dbReference>
<evidence type="ECO:0000259" key="12">
    <source>
        <dbReference type="PROSITE" id="PS50929"/>
    </source>
</evidence>
<keyword evidence="3 10" id="KW-0812">Transmembrane</keyword>
<feature type="transmembrane region" description="Helical" evidence="10">
    <location>
        <begin position="380"/>
        <end position="402"/>
    </location>
</feature>
<dbReference type="Proteomes" id="UP001217089">
    <property type="component" value="Unassembled WGS sequence"/>
</dbReference>
<accession>A0ABQ9FGM8</accession>
<feature type="transmembrane region" description="Helical" evidence="10">
    <location>
        <begin position="98"/>
        <end position="121"/>
    </location>
</feature>
<keyword evidence="2" id="KW-0813">Transport</keyword>
<dbReference type="PROSITE" id="PS50893">
    <property type="entry name" value="ABC_TRANSPORTER_2"/>
    <property type="match status" value="2"/>
</dbReference>
<keyword evidence="8 10" id="KW-0472">Membrane</keyword>
<dbReference type="Gene3D" id="1.20.1560.10">
    <property type="entry name" value="ABC transporter type 1, transmembrane domain"/>
    <property type="match status" value="3"/>
</dbReference>
<dbReference type="InterPro" id="IPR050173">
    <property type="entry name" value="ABC_transporter_C-like"/>
</dbReference>
<feature type="transmembrane region" description="Helical" evidence="10">
    <location>
        <begin position="307"/>
        <end position="330"/>
    </location>
</feature>
<evidence type="ECO:0000259" key="11">
    <source>
        <dbReference type="PROSITE" id="PS50893"/>
    </source>
</evidence>
<evidence type="ECO:0000256" key="9">
    <source>
        <dbReference type="SAM" id="MobiDB-lite"/>
    </source>
</evidence>
<feature type="compositionally biased region" description="Polar residues" evidence="9">
    <location>
        <begin position="207"/>
        <end position="219"/>
    </location>
</feature>
<gene>
    <name evidence="13" type="ORF">KUTeg_007946</name>
</gene>
<feature type="transmembrane region" description="Helical" evidence="10">
    <location>
        <begin position="986"/>
        <end position="1013"/>
    </location>
</feature>
<dbReference type="InterPro" id="IPR011527">
    <property type="entry name" value="ABC1_TM_dom"/>
</dbReference>
<feature type="compositionally biased region" description="Basic and acidic residues" evidence="9">
    <location>
        <begin position="222"/>
        <end position="236"/>
    </location>
</feature>
<dbReference type="PANTHER" id="PTHR24223">
    <property type="entry name" value="ATP-BINDING CASSETTE SUB-FAMILY C"/>
    <property type="match status" value="1"/>
</dbReference>
<keyword evidence="14" id="KW-1185">Reference proteome</keyword>
<evidence type="ECO:0000256" key="1">
    <source>
        <dbReference type="ARBA" id="ARBA00004128"/>
    </source>
</evidence>
<feature type="domain" description="ABC transporter" evidence="11">
    <location>
        <begin position="1075"/>
        <end position="1302"/>
    </location>
</feature>
<feature type="transmembrane region" description="Helical" evidence="10">
    <location>
        <begin position="32"/>
        <end position="51"/>
    </location>
</feature>
<dbReference type="CDD" id="cd18603">
    <property type="entry name" value="ABC_6TM_MRP1_2_3_6_D2_like"/>
    <property type="match status" value="1"/>
</dbReference>
<evidence type="ECO:0000256" key="5">
    <source>
        <dbReference type="ARBA" id="ARBA00022741"/>
    </source>
</evidence>
<evidence type="ECO:0000256" key="2">
    <source>
        <dbReference type="ARBA" id="ARBA00022448"/>
    </source>
</evidence>
<evidence type="ECO:0000256" key="8">
    <source>
        <dbReference type="ARBA" id="ARBA00023136"/>
    </source>
</evidence>
<feature type="domain" description="ABC transmembrane type-1" evidence="12">
    <location>
        <begin position="265"/>
        <end position="427"/>
    </location>
</feature>
<dbReference type="Pfam" id="PF00005">
    <property type="entry name" value="ABC_tran"/>
    <property type="match status" value="2"/>
</dbReference>
<dbReference type="InterPro" id="IPR003593">
    <property type="entry name" value="AAA+_ATPase"/>
</dbReference>
<dbReference type="SMART" id="SM00382">
    <property type="entry name" value="AAA"/>
    <property type="match status" value="1"/>
</dbReference>
<sequence>MDEFCNGTPLWDLNQTWNGDWPEFTECFQNTVLVAVASGWLWITSPIYLWYLCTSKGESLPWSWKKISVTLKDGGEFGKAYIIGPFIEALTLLYDTDVLNFTVFFTYFGLTLIQFFVSCIADNPPQVYTGKTPCPILRSSFLSRITFAWETGGYKRPLTEKDLFQLLPRDQTANVIPRFDKNWRKEAIKAQKRQRSKPERKVYVNPSVSQIQDDQSETTPLLKEKPDAKESKKDTKKATVDLSNKPSLFKVLFKTFGWELLHSQIFKLFYDILQFINPLLLQQLIAFTDADKNLEGSTEWKQEWKGFVLAAAFFSVVLLQSFFFHQLFYFSQSLGLRIRAAIISRVYRKALTMDNQARKDSTVGEIVNLMSVDTEHIQEVLAYLWAIWSSPLQIIVALYLLYQTLGPSMFAGFGAMVIMIPILKLYAWEMSFKEKISEIRNAELKVLWKMSLCGIFMTFSWMVLPYLVSLATFGTYIAVTPDHLLRAQTAFVAISLFNILRFAVILTPVIITQAAMATVSLNRINRFLNHDDLDPNNVTTGAIEIKNGTFLWDPEIGPCLSDVNLVIPDGQLVAVVGQVGAGKSSLISAILGETVKVNGKVNVKNATVKDNVLFGNEFNRTTYSKVLEACALNTDLDMLPAGDMTEIGEKGINLSGGQKQRVSLARSVYFNSDIYLMDDPLSAVDSHVGKHIFDNVIGNNGILKRKTRILVTHGIQWLEHVDMIVVIDKGRISEMGTYDELLDHAGAFAKFLQTYLTQTEDSEDEEDPEGNGINIFVNKVSDAEDQLRRRSAKTSESDDGKERKLMRLLSKEEKKQEKEKEEKPKKADDKLIEEEKLEVGRVKWSVIAYYGRAVGIFYALLILLFYFLYEGASIFSNVWLSFWTGDELLTNYSIPSNYSELRERTDFYLGIYGGLGGLQTFFVFGFSAVAIIRMIHASRVLHRNMLHNVLRSPMSFFDTTPVGRIVNRFSQDIDTIDTQLPNSFQVWIDCALIVLGTLIVISYSTPIFMRFYIPTSRQLKRLESKTRSPIYNHFSETLTGASVIRAYGVQDKFISESEERVDSNQQYAFANFCANRLELLGNFVILAAAIFAVIGRSALEGAITENLNWFVRMTSDLETNVVAVERVIEYTDTPQEAELVNYQHRPTRHWPQNGVVQFNDYSTRYRAGLDLDPVLFSGTLRMNLDPLDEKTDANLWTALEHAHLKAYVDSLPTKLEYEVGEGGQNLSVGQRQLVCLARSLLRKTKILILDEATAAVDMETDDLIQQTIREEIMVLDKGRIKEYDTPDSLLRQTDGLFYKLAKDAGLV</sequence>
<dbReference type="SUPFAM" id="SSF52540">
    <property type="entry name" value="P-loop containing nucleoside triphosphate hydrolases"/>
    <property type="match status" value="2"/>
</dbReference>
<dbReference type="Gene3D" id="3.40.50.300">
    <property type="entry name" value="P-loop containing nucleotide triphosphate hydrolases"/>
    <property type="match status" value="2"/>
</dbReference>
<keyword evidence="4" id="KW-0677">Repeat</keyword>
<protein>
    <submittedName>
        <fullName evidence="13">Uncharacterized protein</fullName>
    </submittedName>
</protein>
<organism evidence="13 14">
    <name type="scientific">Tegillarca granosa</name>
    <name type="common">Malaysian cockle</name>
    <name type="synonym">Anadara granosa</name>
    <dbReference type="NCBI Taxonomy" id="220873"/>
    <lineage>
        <taxon>Eukaryota</taxon>
        <taxon>Metazoa</taxon>
        <taxon>Spiralia</taxon>
        <taxon>Lophotrochozoa</taxon>
        <taxon>Mollusca</taxon>
        <taxon>Bivalvia</taxon>
        <taxon>Autobranchia</taxon>
        <taxon>Pteriomorphia</taxon>
        <taxon>Arcoida</taxon>
        <taxon>Arcoidea</taxon>
        <taxon>Arcidae</taxon>
        <taxon>Tegillarca</taxon>
    </lineage>
</organism>
<dbReference type="EMBL" id="JARBDR010000337">
    <property type="protein sequence ID" value="KAJ8315796.1"/>
    <property type="molecule type" value="Genomic_DNA"/>
</dbReference>
<feature type="transmembrane region" description="Helical" evidence="10">
    <location>
        <begin position="499"/>
        <end position="521"/>
    </location>
</feature>
<feature type="region of interest" description="Disordered" evidence="9">
    <location>
        <begin position="786"/>
        <end position="827"/>
    </location>
</feature>
<comment type="subcellular location">
    <subcellularLocation>
        <location evidence="1">Vacuole membrane</location>
        <topology evidence="1">Multi-pass membrane protein</topology>
    </subcellularLocation>
</comment>
<feature type="transmembrane region" description="Helical" evidence="10">
    <location>
        <begin position="907"/>
        <end position="935"/>
    </location>
</feature>
<reference evidence="13 14" key="1">
    <citation type="submission" date="2022-12" db="EMBL/GenBank/DDBJ databases">
        <title>Chromosome-level genome of Tegillarca granosa.</title>
        <authorList>
            <person name="Kim J."/>
        </authorList>
    </citation>
    <scope>NUCLEOTIDE SEQUENCE [LARGE SCALE GENOMIC DNA]</scope>
    <source>
        <strain evidence="13">Teg-2019</strain>
        <tissue evidence="13">Adductor muscle</tissue>
    </source>
</reference>
<comment type="caution">
    <text evidence="13">The sequence shown here is derived from an EMBL/GenBank/DDBJ whole genome shotgun (WGS) entry which is preliminary data.</text>
</comment>
<feature type="transmembrane region" description="Helical" evidence="10">
    <location>
        <begin position="1079"/>
        <end position="1099"/>
    </location>
</feature>
<dbReference type="InterPro" id="IPR027417">
    <property type="entry name" value="P-loop_NTPase"/>
</dbReference>